<reference evidence="6" key="1">
    <citation type="submission" date="2022-06" db="EMBL/GenBank/DDBJ databases">
        <authorList>
            <consortium name="SYNGENTA / RWTH Aachen University"/>
        </authorList>
    </citation>
    <scope>NUCLEOTIDE SEQUENCE</scope>
</reference>
<dbReference type="CDD" id="cd22919">
    <property type="entry name" value="HFD_CENP-S"/>
    <property type="match status" value="1"/>
</dbReference>
<dbReference type="GO" id="GO:0031297">
    <property type="term" value="P:replication fork processing"/>
    <property type="evidence" value="ECO:0007669"/>
    <property type="project" value="TreeGrafter"/>
</dbReference>
<dbReference type="SUPFAM" id="SSF47113">
    <property type="entry name" value="Histone-fold"/>
    <property type="match status" value="1"/>
</dbReference>
<evidence type="ECO:0000256" key="2">
    <source>
        <dbReference type="ARBA" id="ARBA00022763"/>
    </source>
</evidence>
<evidence type="ECO:0000256" key="4">
    <source>
        <dbReference type="ARBA" id="ARBA00023204"/>
    </source>
</evidence>
<dbReference type="PANTHER" id="PTHR22980:SF0">
    <property type="entry name" value="CENTROMERE PROTEIN S"/>
    <property type="match status" value="1"/>
</dbReference>
<dbReference type="Gene3D" id="1.10.20.10">
    <property type="entry name" value="Histone, subunit A"/>
    <property type="match status" value="1"/>
</dbReference>
<keyword evidence="7" id="KW-1185">Reference proteome</keyword>
<dbReference type="PANTHER" id="PTHR22980">
    <property type="entry name" value="CORTISTATIN"/>
    <property type="match status" value="1"/>
</dbReference>
<keyword evidence="2" id="KW-0227">DNA damage</keyword>
<dbReference type="GO" id="GO:0046982">
    <property type="term" value="F:protein heterodimerization activity"/>
    <property type="evidence" value="ECO:0007669"/>
    <property type="project" value="InterPro"/>
</dbReference>
<dbReference type="GO" id="GO:0006281">
    <property type="term" value="P:DNA repair"/>
    <property type="evidence" value="ECO:0007669"/>
    <property type="project" value="UniProtKB-KW"/>
</dbReference>
<protein>
    <submittedName>
        <fullName evidence="6">Kinetochore component CENP-S-domain-containing protein</fullName>
    </submittedName>
</protein>
<dbReference type="InterPro" id="IPR009072">
    <property type="entry name" value="Histone-fold"/>
</dbReference>
<sequence>MVKDDSIDQGDIGSSSESLETFEINKQSLKAAIWYTVAQIVQEEEVDLQISSTEPFVASVTELVYAQIETLALDLKSFATHAGRSTIRADDVKLMARKNSALLDLIEEELRRLTRNESDPMGSDLKSIRPKPRSKPKRVGNAQKPKT</sequence>
<dbReference type="GO" id="GO:0071821">
    <property type="term" value="C:FANCM-MHF complex"/>
    <property type="evidence" value="ECO:0007669"/>
    <property type="project" value="InterPro"/>
</dbReference>
<keyword evidence="3" id="KW-0238">DNA-binding</keyword>
<dbReference type="GO" id="GO:0000712">
    <property type="term" value="P:resolution of meiotic recombination intermediates"/>
    <property type="evidence" value="ECO:0007669"/>
    <property type="project" value="TreeGrafter"/>
</dbReference>
<evidence type="ECO:0000256" key="3">
    <source>
        <dbReference type="ARBA" id="ARBA00023125"/>
    </source>
</evidence>
<dbReference type="InterPro" id="IPR029003">
    <property type="entry name" value="CENP-S/Mhf1"/>
</dbReference>
<feature type="compositionally biased region" description="Basic residues" evidence="5">
    <location>
        <begin position="128"/>
        <end position="138"/>
    </location>
</feature>
<organism evidence="6 7">
    <name type="scientific">Phakopsora pachyrhizi</name>
    <name type="common">Asian soybean rust disease fungus</name>
    <dbReference type="NCBI Taxonomy" id="170000"/>
    <lineage>
        <taxon>Eukaryota</taxon>
        <taxon>Fungi</taxon>
        <taxon>Dikarya</taxon>
        <taxon>Basidiomycota</taxon>
        <taxon>Pucciniomycotina</taxon>
        <taxon>Pucciniomycetes</taxon>
        <taxon>Pucciniales</taxon>
        <taxon>Phakopsoraceae</taxon>
        <taxon>Phakopsora</taxon>
    </lineage>
</organism>
<dbReference type="AlphaFoldDB" id="A0AAV0BEG5"/>
<dbReference type="Proteomes" id="UP001153365">
    <property type="component" value="Unassembled WGS sequence"/>
</dbReference>
<evidence type="ECO:0000256" key="5">
    <source>
        <dbReference type="SAM" id="MobiDB-lite"/>
    </source>
</evidence>
<dbReference type="Pfam" id="PF15630">
    <property type="entry name" value="CENP-S"/>
    <property type="match status" value="1"/>
</dbReference>
<comment type="caution">
    <text evidence="6">The sequence shown here is derived from an EMBL/GenBank/DDBJ whole genome shotgun (WGS) entry which is preliminary data.</text>
</comment>
<dbReference type="EMBL" id="CALTRL010005688">
    <property type="protein sequence ID" value="CAH7684801.1"/>
    <property type="molecule type" value="Genomic_DNA"/>
</dbReference>
<comment type="similarity">
    <text evidence="1">Belongs to the TAF9 family. CENP-S/MHF1 subfamily.</text>
</comment>
<keyword evidence="4" id="KW-0234">DNA repair</keyword>
<evidence type="ECO:0000256" key="1">
    <source>
        <dbReference type="ARBA" id="ARBA00006612"/>
    </source>
</evidence>
<feature type="region of interest" description="Disordered" evidence="5">
    <location>
        <begin position="113"/>
        <end position="147"/>
    </location>
</feature>
<dbReference type="GO" id="GO:0003677">
    <property type="term" value="F:DNA binding"/>
    <property type="evidence" value="ECO:0007669"/>
    <property type="project" value="UniProtKB-KW"/>
</dbReference>
<evidence type="ECO:0000313" key="6">
    <source>
        <dbReference type="EMBL" id="CAH7684801.1"/>
    </source>
</evidence>
<gene>
    <name evidence="6" type="ORF">PPACK8108_LOCUS19227</name>
</gene>
<name>A0AAV0BEG5_PHAPC</name>
<evidence type="ECO:0000313" key="7">
    <source>
        <dbReference type="Proteomes" id="UP001153365"/>
    </source>
</evidence>
<proteinExistence type="inferred from homology"/>
<dbReference type="GO" id="GO:0003682">
    <property type="term" value="F:chromatin binding"/>
    <property type="evidence" value="ECO:0007669"/>
    <property type="project" value="TreeGrafter"/>
</dbReference>
<accession>A0AAV0BEG5</accession>